<gene>
    <name evidence="2" type="ORF">HMPREF0291_11275</name>
</gene>
<feature type="compositionally biased region" description="Basic and acidic residues" evidence="1">
    <location>
        <begin position="1"/>
        <end position="15"/>
    </location>
</feature>
<protein>
    <submittedName>
        <fullName evidence="2">Uncharacterized protein</fullName>
    </submittedName>
</protein>
<comment type="caution">
    <text evidence="2">The sequence shown here is derived from an EMBL/GenBank/DDBJ whole genome shotgun (WGS) entry which is preliminary data.</text>
</comment>
<dbReference type="STRING" id="585529.HMPREF0291_11275"/>
<dbReference type="AlphaFoldDB" id="D7WEP1"/>
<evidence type="ECO:0000313" key="2">
    <source>
        <dbReference type="EMBL" id="EFK53618.1"/>
    </source>
</evidence>
<accession>D7WEP1</accession>
<feature type="region of interest" description="Disordered" evidence="1">
    <location>
        <begin position="1"/>
        <end position="24"/>
    </location>
</feature>
<keyword evidence="3" id="KW-1185">Reference proteome</keyword>
<dbReference type="EMBL" id="ACLJ02000003">
    <property type="protein sequence ID" value="EFK53618.1"/>
    <property type="molecule type" value="Genomic_DNA"/>
</dbReference>
<evidence type="ECO:0000313" key="3">
    <source>
        <dbReference type="Proteomes" id="UP000004208"/>
    </source>
</evidence>
<organism evidence="2 3">
    <name type="scientific">Corynebacterium genitalium ATCC 33030</name>
    <dbReference type="NCBI Taxonomy" id="585529"/>
    <lineage>
        <taxon>Bacteria</taxon>
        <taxon>Bacillati</taxon>
        <taxon>Actinomycetota</taxon>
        <taxon>Actinomycetes</taxon>
        <taxon>Mycobacteriales</taxon>
        <taxon>Corynebacteriaceae</taxon>
        <taxon>Corynebacterium</taxon>
    </lineage>
</organism>
<name>D7WEP1_9CORY</name>
<proteinExistence type="predicted"/>
<evidence type="ECO:0000256" key="1">
    <source>
        <dbReference type="SAM" id="MobiDB-lite"/>
    </source>
</evidence>
<dbReference type="Proteomes" id="UP000004208">
    <property type="component" value="Unassembled WGS sequence"/>
</dbReference>
<dbReference type="HOGENOM" id="CLU_989422_0_0_11"/>
<dbReference type="eggNOG" id="ENOG5033C4R">
    <property type="taxonomic scope" value="Bacteria"/>
</dbReference>
<reference evidence="2" key="1">
    <citation type="submission" date="2010-06" db="EMBL/GenBank/DDBJ databases">
        <authorList>
            <person name="Muzny D."/>
            <person name="Qin X."/>
            <person name="Buhay C."/>
            <person name="Dugan-Rocha S."/>
            <person name="Ding Y."/>
            <person name="Chen G."/>
            <person name="Hawes A."/>
            <person name="Holder M."/>
            <person name="Jhangiani S."/>
            <person name="Johnson A."/>
            <person name="Khan Z."/>
            <person name="Li Z."/>
            <person name="Liu W."/>
            <person name="Liu X."/>
            <person name="Perez L."/>
            <person name="Shen H."/>
            <person name="Wang Q."/>
            <person name="Watt J."/>
            <person name="Xi L."/>
            <person name="Xin Y."/>
            <person name="Zhou J."/>
            <person name="Deng J."/>
            <person name="Jiang H."/>
            <person name="Liu Y."/>
            <person name="Qu J."/>
            <person name="Song X.-Z."/>
            <person name="Zhang L."/>
            <person name="Villasana D."/>
            <person name="Johnson A."/>
            <person name="Liu J."/>
            <person name="Liyanage D."/>
            <person name="Lorensuhewa L."/>
            <person name="Robinson T."/>
            <person name="Song A."/>
            <person name="Song B.-B."/>
            <person name="Dinh H."/>
            <person name="Thornton R."/>
            <person name="Coyle M."/>
            <person name="Francisco L."/>
            <person name="Jackson L."/>
            <person name="Javaid M."/>
            <person name="Korchina V."/>
            <person name="Kovar C."/>
            <person name="Mata R."/>
            <person name="Mathew T."/>
            <person name="Ngo R."/>
            <person name="Nguyen L."/>
            <person name="Nguyen N."/>
            <person name="Okwuonu G."/>
            <person name="Ongeri F."/>
            <person name="Pham C."/>
            <person name="Simmons D."/>
            <person name="Wilczek-Boney K."/>
            <person name="Hale W."/>
            <person name="Jakkamsetti A."/>
            <person name="Pham P."/>
            <person name="Ruth R."/>
            <person name="San Lucas F."/>
            <person name="Warren J."/>
            <person name="Zhang J."/>
            <person name="Zhao Z."/>
            <person name="Zhou C."/>
            <person name="Zhu D."/>
            <person name="Lee S."/>
            <person name="Bess C."/>
            <person name="Blankenburg K."/>
            <person name="Forbes L."/>
            <person name="Fu Q."/>
            <person name="Gubbala S."/>
            <person name="Hirani K."/>
            <person name="Jayaseelan J.C."/>
            <person name="Lara F."/>
            <person name="Munidasa M."/>
            <person name="Palculict T."/>
            <person name="Patil S."/>
            <person name="Pu L.-L."/>
            <person name="Saada N."/>
            <person name="Tang L."/>
            <person name="Weissenberger G."/>
            <person name="Zhu Y."/>
            <person name="Hemphill L."/>
            <person name="Shang Y."/>
            <person name="Youmans B."/>
            <person name="Ayvaz T."/>
            <person name="Ross M."/>
            <person name="Santibanez J."/>
            <person name="Aqrawi P."/>
            <person name="Gross S."/>
            <person name="Joshi V."/>
            <person name="Fowler G."/>
            <person name="Nazareth L."/>
            <person name="Reid J."/>
            <person name="Worley K."/>
            <person name="Petrosino J."/>
            <person name="Highlander S."/>
            <person name="Gibbs R."/>
        </authorList>
    </citation>
    <scope>NUCLEOTIDE SEQUENCE [LARGE SCALE GENOMIC DNA]</scope>
    <source>
        <strain evidence="2">ATCC 33030</strain>
    </source>
</reference>
<sequence>MSEAHESVLKVKDANDTAADPSATAGLENGVITNLAIADDTLIAETSFGEIRVSNPEGVHLEQVNSQYSSNGQVVLEQSDEYVAGYQILQPGEHKAEWNFDLPENVSLGQGEDGAIDLVYTDPYEGTMRVQSFIEPPTAVSVDGDLQDTSYRIEGDNLLQITENGASEVVADPKLTFGRNIYLNLWGYEAEGAGRMLATLGFGAQIALCTVDDKIPGIYGRAAKALCYAVPGMTFGHFKRIITAPSRFDFRSCYQIPLVNSPQRRWVKVDKKNCSQPSAYR</sequence>